<feature type="domain" description="Peptidase M20 dimerisation" evidence="5">
    <location>
        <begin position="169"/>
        <end position="271"/>
    </location>
</feature>
<dbReference type="OrthoDB" id="9809784at2"/>
<evidence type="ECO:0000313" key="6">
    <source>
        <dbReference type="EMBL" id="TDE36733.1"/>
    </source>
</evidence>
<gene>
    <name evidence="6" type="ORF">E1B25_14560</name>
</gene>
<comment type="caution">
    <text evidence="6">The sequence shown here is derived from an EMBL/GenBank/DDBJ whole genome shotgun (WGS) entry which is preliminary data.</text>
</comment>
<dbReference type="InterPro" id="IPR002933">
    <property type="entry name" value="Peptidase_M20"/>
</dbReference>
<name>A0A4R5EQB7_9RHOB</name>
<dbReference type="Pfam" id="PF07687">
    <property type="entry name" value="M20_dimer"/>
    <property type="match status" value="1"/>
</dbReference>
<dbReference type="InterPro" id="IPR036264">
    <property type="entry name" value="Bact_exopeptidase_dim_dom"/>
</dbReference>
<keyword evidence="4" id="KW-0862">Zinc</keyword>
<sequence>MANRFEQGCDVVTLTRALVQQGAMAGQEAPVADVVRAAMQALGFDKIVTDDLGNVTGLVGPRDAPVKLLFDGHMDVVPASGLWSRDPFSGDVQGGQIHGRGTTDMKGPLAAAICGVAEAARTGDLSHRVAVSASVMEEVIEGAALSPVLDTHAPEAVVICEPSDLELKIAQRGCVEVLVHVAGIPAHAAFPERGVNAIELAARATLALAALEMPTDPVLGKMVLVPTDIISAPYPSISALPSKVSLRYDRRTGVGETAETVMQQIRAALAPIDPVAFTVEVSASDYQSYTGISFRFPRDLPAWHTPETHPLVRAVQSCLTDLGLSPQPGRYEFCTNGSEAAGRRGLPTIGFGPGRPSDAHIIDESISVAALEQAVAVYRALALRIGAVDIARVG</sequence>
<dbReference type="Proteomes" id="UP000294662">
    <property type="component" value="Unassembled WGS sequence"/>
</dbReference>
<organism evidence="6 7">
    <name type="scientific">Antarcticimicrobium sediminis</name>
    <dbReference type="NCBI Taxonomy" id="2546227"/>
    <lineage>
        <taxon>Bacteria</taxon>
        <taxon>Pseudomonadati</taxon>
        <taxon>Pseudomonadota</taxon>
        <taxon>Alphaproteobacteria</taxon>
        <taxon>Rhodobacterales</taxon>
        <taxon>Paracoccaceae</taxon>
        <taxon>Antarcticimicrobium</taxon>
    </lineage>
</organism>
<dbReference type="AlphaFoldDB" id="A0A4R5EQB7"/>
<dbReference type="GO" id="GO:0016787">
    <property type="term" value="F:hydrolase activity"/>
    <property type="evidence" value="ECO:0007669"/>
    <property type="project" value="UniProtKB-KW"/>
</dbReference>
<keyword evidence="7" id="KW-1185">Reference proteome</keyword>
<dbReference type="EMBL" id="SMFP01000009">
    <property type="protein sequence ID" value="TDE36733.1"/>
    <property type="molecule type" value="Genomic_DNA"/>
</dbReference>
<keyword evidence="2" id="KW-0479">Metal-binding</keyword>
<dbReference type="GO" id="GO:0046872">
    <property type="term" value="F:metal ion binding"/>
    <property type="evidence" value="ECO:0007669"/>
    <property type="project" value="UniProtKB-KW"/>
</dbReference>
<dbReference type="InterPro" id="IPR011650">
    <property type="entry name" value="Peptidase_M20_dimer"/>
</dbReference>
<dbReference type="Gene3D" id="3.30.70.360">
    <property type="match status" value="1"/>
</dbReference>
<dbReference type="InterPro" id="IPR050072">
    <property type="entry name" value="Peptidase_M20A"/>
</dbReference>
<dbReference type="SUPFAM" id="SSF53187">
    <property type="entry name" value="Zn-dependent exopeptidases"/>
    <property type="match status" value="1"/>
</dbReference>
<dbReference type="Gene3D" id="3.40.630.10">
    <property type="entry name" value="Zn peptidases"/>
    <property type="match status" value="1"/>
</dbReference>
<protein>
    <submittedName>
        <fullName evidence="6">YgeY family selenium metabolism-linked hydrolase</fullName>
    </submittedName>
</protein>
<proteinExistence type="predicted"/>
<keyword evidence="3 6" id="KW-0378">Hydrolase</keyword>
<evidence type="ECO:0000256" key="3">
    <source>
        <dbReference type="ARBA" id="ARBA00022801"/>
    </source>
</evidence>
<dbReference type="Pfam" id="PF01546">
    <property type="entry name" value="Peptidase_M20"/>
    <property type="match status" value="1"/>
</dbReference>
<dbReference type="RefSeq" id="WP_132830246.1">
    <property type="nucleotide sequence ID" value="NZ_SMFP01000009.1"/>
</dbReference>
<evidence type="ECO:0000313" key="7">
    <source>
        <dbReference type="Proteomes" id="UP000294662"/>
    </source>
</evidence>
<evidence type="ECO:0000256" key="4">
    <source>
        <dbReference type="ARBA" id="ARBA00022833"/>
    </source>
</evidence>
<evidence type="ECO:0000256" key="2">
    <source>
        <dbReference type="ARBA" id="ARBA00022723"/>
    </source>
</evidence>
<accession>A0A4R5EQB7</accession>
<dbReference type="InterPro" id="IPR001261">
    <property type="entry name" value="ArgE/DapE_CS"/>
</dbReference>
<dbReference type="PANTHER" id="PTHR43808">
    <property type="entry name" value="ACETYLORNITHINE DEACETYLASE"/>
    <property type="match status" value="1"/>
</dbReference>
<reference evidence="6 7" key="1">
    <citation type="submission" date="2019-03" db="EMBL/GenBank/DDBJ databases">
        <authorList>
            <person name="Zhang S."/>
        </authorList>
    </citation>
    <scope>NUCLEOTIDE SEQUENCE [LARGE SCALE GENOMIC DNA]</scope>
    <source>
        <strain evidence="6 7">S4J41</strain>
    </source>
</reference>
<evidence type="ECO:0000256" key="1">
    <source>
        <dbReference type="ARBA" id="ARBA00001947"/>
    </source>
</evidence>
<comment type="cofactor">
    <cofactor evidence="1">
        <name>Zn(2+)</name>
        <dbReference type="ChEBI" id="CHEBI:29105"/>
    </cofactor>
</comment>
<dbReference type="PROSITE" id="PS00758">
    <property type="entry name" value="ARGE_DAPE_CPG2_1"/>
    <property type="match status" value="1"/>
</dbReference>
<evidence type="ECO:0000259" key="5">
    <source>
        <dbReference type="Pfam" id="PF07687"/>
    </source>
</evidence>
<dbReference type="NCBIfam" id="NF009555">
    <property type="entry name" value="PRK13004.1"/>
    <property type="match status" value="1"/>
</dbReference>
<dbReference type="SUPFAM" id="SSF55031">
    <property type="entry name" value="Bacterial exopeptidase dimerisation domain"/>
    <property type="match status" value="1"/>
</dbReference>